<keyword evidence="2" id="KW-1185">Reference proteome</keyword>
<dbReference type="Proteomes" id="UP001165960">
    <property type="component" value="Unassembled WGS sequence"/>
</dbReference>
<proteinExistence type="predicted"/>
<reference evidence="1" key="1">
    <citation type="submission" date="2022-04" db="EMBL/GenBank/DDBJ databases">
        <title>Genome of the entomopathogenic fungus Entomophthora muscae.</title>
        <authorList>
            <person name="Elya C."/>
            <person name="Lovett B.R."/>
            <person name="Lee E."/>
            <person name="Macias A.M."/>
            <person name="Hajek A.E."/>
            <person name="De Bivort B.L."/>
            <person name="Kasson M.T."/>
            <person name="De Fine Licht H.H."/>
            <person name="Stajich J.E."/>
        </authorList>
    </citation>
    <scope>NUCLEOTIDE SEQUENCE</scope>
    <source>
        <strain evidence="1">Berkeley</strain>
    </source>
</reference>
<organism evidence="1 2">
    <name type="scientific">Entomophthora muscae</name>
    <dbReference type="NCBI Taxonomy" id="34485"/>
    <lineage>
        <taxon>Eukaryota</taxon>
        <taxon>Fungi</taxon>
        <taxon>Fungi incertae sedis</taxon>
        <taxon>Zoopagomycota</taxon>
        <taxon>Entomophthoromycotina</taxon>
        <taxon>Entomophthoromycetes</taxon>
        <taxon>Entomophthorales</taxon>
        <taxon>Entomophthoraceae</taxon>
        <taxon>Entomophthora</taxon>
    </lineage>
</organism>
<dbReference type="EMBL" id="QTSX02007224">
    <property type="protein sequence ID" value="KAJ9049513.1"/>
    <property type="molecule type" value="Genomic_DNA"/>
</dbReference>
<protein>
    <submittedName>
        <fullName evidence="1">Uncharacterized protein</fullName>
    </submittedName>
</protein>
<evidence type="ECO:0000313" key="2">
    <source>
        <dbReference type="Proteomes" id="UP001165960"/>
    </source>
</evidence>
<accession>A0ACC2RHD9</accession>
<comment type="caution">
    <text evidence="1">The sequence shown here is derived from an EMBL/GenBank/DDBJ whole genome shotgun (WGS) entry which is preliminary data.</text>
</comment>
<name>A0ACC2RHD9_9FUNG</name>
<gene>
    <name evidence="1" type="ORF">DSO57_1023641</name>
</gene>
<evidence type="ECO:0000313" key="1">
    <source>
        <dbReference type="EMBL" id="KAJ9049513.1"/>
    </source>
</evidence>
<sequence>MTSMEEIDLAAQIPLCIAQLAEVFNPACANCLPEHSKFDSDIKLTVDLMKINSSFTPLL</sequence>